<evidence type="ECO:0000256" key="8">
    <source>
        <dbReference type="PROSITE-ProRule" id="PRU00703"/>
    </source>
</evidence>
<dbReference type="SUPFAM" id="SSF161093">
    <property type="entry name" value="MgtE membrane domain-like"/>
    <property type="match status" value="1"/>
</dbReference>
<dbReference type="InterPro" id="IPR038076">
    <property type="entry name" value="MgtE_N_sf"/>
</dbReference>
<dbReference type="InterPro" id="IPR036739">
    <property type="entry name" value="SLC41_membr_dom_sf"/>
</dbReference>
<dbReference type="RefSeq" id="WP_123689778.1">
    <property type="nucleotide sequence ID" value="NZ_AP019700.1"/>
</dbReference>
<name>A0A3N1MA49_9PROT</name>
<accession>A0A3N1MA49</accession>
<dbReference type="InterPro" id="IPR006667">
    <property type="entry name" value="SLC41_membr_dom"/>
</dbReference>
<comment type="subcellular location">
    <subcellularLocation>
        <location evidence="9">Cell membrane</location>
        <topology evidence="9">Multi-pass membrane protein</topology>
    </subcellularLocation>
    <subcellularLocation>
        <location evidence="1">Membrane</location>
        <topology evidence="1">Multi-pass membrane protein</topology>
    </subcellularLocation>
</comment>
<dbReference type="PANTHER" id="PTHR43773">
    <property type="entry name" value="MAGNESIUM TRANSPORTER MGTE"/>
    <property type="match status" value="1"/>
</dbReference>
<evidence type="ECO:0000256" key="6">
    <source>
        <dbReference type="ARBA" id="ARBA00022989"/>
    </source>
</evidence>
<dbReference type="GO" id="GO:0005886">
    <property type="term" value="C:plasma membrane"/>
    <property type="evidence" value="ECO:0007669"/>
    <property type="project" value="UniProtKB-SubCell"/>
</dbReference>
<keyword evidence="12" id="KW-1185">Reference proteome</keyword>
<dbReference type="CDD" id="cd04606">
    <property type="entry name" value="CBS_pair_Mg_transporter"/>
    <property type="match status" value="1"/>
</dbReference>
<feature type="domain" description="CBS" evidence="10">
    <location>
        <begin position="219"/>
        <end position="275"/>
    </location>
</feature>
<dbReference type="Gene3D" id="1.25.60.10">
    <property type="entry name" value="MgtE N-terminal domain-like"/>
    <property type="match status" value="1"/>
</dbReference>
<dbReference type="NCBIfam" id="TIGR00400">
    <property type="entry name" value="mgtE"/>
    <property type="match status" value="1"/>
</dbReference>
<comment type="similarity">
    <text evidence="2 9">Belongs to the SLC41A transporter family.</text>
</comment>
<dbReference type="GO" id="GO:0015095">
    <property type="term" value="F:magnesium ion transmembrane transporter activity"/>
    <property type="evidence" value="ECO:0007669"/>
    <property type="project" value="UniProtKB-UniRule"/>
</dbReference>
<feature type="transmembrane region" description="Helical" evidence="9">
    <location>
        <begin position="403"/>
        <end position="427"/>
    </location>
</feature>
<comment type="subunit">
    <text evidence="9">Homodimer.</text>
</comment>
<evidence type="ECO:0000313" key="12">
    <source>
        <dbReference type="Proteomes" id="UP000278222"/>
    </source>
</evidence>
<keyword evidence="9" id="KW-0479">Metal-binding</keyword>
<evidence type="ECO:0000256" key="9">
    <source>
        <dbReference type="RuleBase" id="RU362011"/>
    </source>
</evidence>
<dbReference type="InterPro" id="IPR006669">
    <property type="entry name" value="MgtE_transporter"/>
</dbReference>
<evidence type="ECO:0000256" key="1">
    <source>
        <dbReference type="ARBA" id="ARBA00004141"/>
    </source>
</evidence>
<evidence type="ECO:0000313" key="11">
    <source>
        <dbReference type="EMBL" id="ROQ00508.1"/>
    </source>
</evidence>
<dbReference type="Pfam" id="PF01769">
    <property type="entry name" value="MgtE"/>
    <property type="match status" value="1"/>
</dbReference>
<dbReference type="Proteomes" id="UP000278222">
    <property type="component" value="Unassembled WGS sequence"/>
</dbReference>
<dbReference type="InterPro" id="IPR046342">
    <property type="entry name" value="CBS_dom_sf"/>
</dbReference>
<keyword evidence="6 9" id="KW-1133">Transmembrane helix</keyword>
<dbReference type="InterPro" id="IPR000644">
    <property type="entry name" value="CBS_dom"/>
</dbReference>
<protein>
    <recommendedName>
        <fullName evidence="9">Magnesium transporter MgtE</fullName>
    </recommendedName>
</protein>
<dbReference type="Pfam" id="PF03448">
    <property type="entry name" value="MgtE_N"/>
    <property type="match status" value="1"/>
</dbReference>
<dbReference type="Gene3D" id="1.10.357.20">
    <property type="entry name" value="SLC41 divalent cation transporters, integral membrane domain"/>
    <property type="match status" value="1"/>
</dbReference>
<keyword evidence="4 9" id="KW-0812">Transmembrane</keyword>
<dbReference type="Gene3D" id="3.10.580.10">
    <property type="entry name" value="CBS-domain"/>
    <property type="match status" value="1"/>
</dbReference>
<keyword evidence="8" id="KW-0129">CBS domain</keyword>
<evidence type="ECO:0000256" key="3">
    <source>
        <dbReference type="ARBA" id="ARBA00022448"/>
    </source>
</evidence>
<dbReference type="PANTHER" id="PTHR43773:SF1">
    <property type="entry name" value="MAGNESIUM TRANSPORTER MGTE"/>
    <property type="match status" value="1"/>
</dbReference>
<feature type="transmembrane region" description="Helical" evidence="9">
    <location>
        <begin position="302"/>
        <end position="320"/>
    </location>
</feature>
<gene>
    <name evidence="11" type="ORF">EDC65_2307</name>
</gene>
<comment type="function">
    <text evidence="9">Acts as a magnesium transporter.</text>
</comment>
<evidence type="ECO:0000256" key="5">
    <source>
        <dbReference type="ARBA" id="ARBA00022842"/>
    </source>
</evidence>
<evidence type="ECO:0000259" key="10">
    <source>
        <dbReference type="PROSITE" id="PS51371"/>
    </source>
</evidence>
<dbReference type="Pfam" id="PF00571">
    <property type="entry name" value="CBS"/>
    <property type="match status" value="2"/>
</dbReference>
<evidence type="ECO:0000256" key="4">
    <source>
        <dbReference type="ARBA" id="ARBA00022692"/>
    </source>
</evidence>
<evidence type="ECO:0000256" key="2">
    <source>
        <dbReference type="ARBA" id="ARBA00009749"/>
    </source>
</evidence>
<dbReference type="SMART" id="SM00116">
    <property type="entry name" value="CBS"/>
    <property type="match status" value="2"/>
</dbReference>
<keyword evidence="9" id="KW-1003">Cell membrane</keyword>
<dbReference type="EMBL" id="RJKX01000013">
    <property type="protein sequence ID" value="ROQ00508.1"/>
    <property type="molecule type" value="Genomic_DNA"/>
</dbReference>
<feature type="transmembrane region" description="Helical" evidence="9">
    <location>
        <begin position="374"/>
        <end position="397"/>
    </location>
</feature>
<dbReference type="InterPro" id="IPR006668">
    <property type="entry name" value="Mg_transptr_MgtE_intracell_dom"/>
</dbReference>
<sequence>MADASDVEGGRRTTPASLYGLTPRLMAALAEALAADRDSHVRAFVRPLHPADLADLIERLDEDDRQRLVRAIRDVFDPECLPWLEDSVREDVMDQLGMERVAEAVAELETDDAVEVLESLDALEQREVLRHIPAADRAVLEQGLTYPEDSAGRLMQRELVAVPPHWTVGQTIDFLRSAADLPDHFFDVFVIDPRHKAVGVVPVSRILRTKRPVRITDIMDRQFRRIPATADQEEVGRLFKQYGLASAPVVDDDNRLVGVITVDDAVHVLEEEAEEDLMSLGRVGGTNVNASVMDTARTRIRWLLVTLVNTLIASTVISQFEATIERIVALAVLMPIVAAMGGNAGMQVVTVVVRALATRDLAPDNVRRVVLKELGVGVLNGVVFASILGTVAGLWFADVRIGLVLAAAMVFNMVWAGLAGAMIPILIQRMKIDPAVGAGPFLTTTTDVLGFFSFLGLATLFLI</sequence>
<feature type="transmembrane region" description="Helical" evidence="9">
    <location>
        <begin position="439"/>
        <end position="462"/>
    </location>
</feature>
<dbReference type="SMART" id="SM00924">
    <property type="entry name" value="MgtE_N"/>
    <property type="match status" value="1"/>
</dbReference>
<reference evidence="11 12" key="1">
    <citation type="submission" date="2018-11" db="EMBL/GenBank/DDBJ databases">
        <title>Genomic Encyclopedia of Type Strains, Phase IV (KMG-IV): sequencing the most valuable type-strain genomes for metagenomic binning, comparative biology and taxonomic classification.</title>
        <authorList>
            <person name="Goeker M."/>
        </authorList>
    </citation>
    <scope>NUCLEOTIDE SEQUENCE [LARGE SCALE GENOMIC DNA]</scope>
    <source>
        <strain evidence="11 12">DSM 5900</strain>
    </source>
</reference>
<evidence type="ECO:0000256" key="7">
    <source>
        <dbReference type="ARBA" id="ARBA00023136"/>
    </source>
</evidence>
<comment type="caution">
    <text evidence="11">The sequence shown here is derived from an EMBL/GenBank/DDBJ whole genome shotgun (WGS) entry which is preliminary data.</text>
</comment>
<dbReference type="SUPFAM" id="SSF158791">
    <property type="entry name" value="MgtE N-terminal domain-like"/>
    <property type="match status" value="1"/>
</dbReference>
<dbReference type="PROSITE" id="PS51371">
    <property type="entry name" value="CBS"/>
    <property type="match status" value="1"/>
</dbReference>
<dbReference type="OrthoDB" id="9790355at2"/>
<organism evidence="11 12">
    <name type="scientific">Stella humosa</name>
    <dbReference type="NCBI Taxonomy" id="94"/>
    <lineage>
        <taxon>Bacteria</taxon>
        <taxon>Pseudomonadati</taxon>
        <taxon>Pseudomonadota</taxon>
        <taxon>Alphaproteobacteria</taxon>
        <taxon>Rhodospirillales</taxon>
        <taxon>Stellaceae</taxon>
        <taxon>Stella</taxon>
    </lineage>
</organism>
<proteinExistence type="inferred from homology"/>
<feature type="transmembrane region" description="Helical" evidence="9">
    <location>
        <begin position="326"/>
        <end position="353"/>
    </location>
</feature>
<keyword evidence="5 9" id="KW-0460">Magnesium</keyword>
<keyword evidence="7 9" id="KW-0472">Membrane</keyword>
<dbReference type="AlphaFoldDB" id="A0A3N1MA49"/>
<dbReference type="GO" id="GO:0046872">
    <property type="term" value="F:metal ion binding"/>
    <property type="evidence" value="ECO:0007669"/>
    <property type="project" value="UniProtKB-KW"/>
</dbReference>
<keyword evidence="3 9" id="KW-0813">Transport</keyword>
<dbReference type="SUPFAM" id="SSF54631">
    <property type="entry name" value="CBS-domain pair"/>
    <property type="match status" value="1"/>
</dbReference>